<organism evidence="3">
    <name type="scientific">Sporisorium scitamineum</name>
    <dbReference type="NCBI Taxonomy" id="49012"/>
    <lineage>
        <taxon>Eukaryota</taxon>
        <taxon>Fungi</taxon>
        <taxon>Dikarya</taxon>
        <taxon>Basidiomycota</taxon>
        <taxon>Ustilaginomycotina</taxon>
        <taxon>Ustilaginomycetes</taxon>
        <taxon>Ustilaginales</taxon>
        <taxon>Ustilaginaceae</taxon>
        <taxon>Sporisorium</taxon>
    </lineage>
</organism>
<keyword evidence="2" id="KW-0472">Membrane</keyword>
<feature type="transmembrane region" description="Helical" evidence="2">
    <location>
        <begin position="392"/>
        <end position="416"/>
    </location>
</feature>
<evidence type="ECO:0000256" key="1">
    <source>
        <dbReference type="SAM" id="MobiDB-lite"/>
    </source>
</evidence>
<feature type="transmembrane region" description="Helical" evidence="2">
    <location>
        <begin position="128"/>
        <end position="151"/>
    </location>
</feature>
<feature type="region of interest" description="Disordered" evidence="1">
    <location>
        <begin position="531"/>
        <end position="554"/>
    </location>
</feature>
<keyword evidence="2" id="KW-1133">Transmembrane helix</keyword>
<evidence type="ECO:0000256" key="2">
    <source>
        <dbReference type="SAM" id="Phobius"/>
    </source>
</evidence>
<proteinExistence type="predicted"/>
<protein>
    <submittedName>
        <fullName evidence="3">Related to membrane protein Dik6</fullName>
    </submittedName>
</protein>
<gene>
    <name evidence="3" type="ORF">SPSC_06121</name>
</gene>
<reference evidence="3" key="1">
    <citation type="submission" date="2014-06" db="EMBL/GenBank/DDBJ databases">
        <authorList>
            <person name="Ju J."/>
            <person name="Zhang J."/>
        </authorList>
    </citation>
    <scope>NUCLEOTIDE SEQUENCE</scope>
    <source>
        <strain evidence="3">SscI8</strain>
    </source>
</reference>
<dbReference type="OrthoDB" id="2545209at2759"/>
<name>A0A127ZIK7_9BASI</name>
<feature type="transmembrane region" description="Helical" evidence="2">
    <location>
        <begin position="88"/>
        <end position="116"/>
    </location>
</feature>
<dbReference type="AlphaFoldDB" id="A0A127ZIK7"/>
<keyword evidence="2" id="KW-0812">Transmembrane</keyword>
<feature type="transmembrane region" description="Helical" evidence="2">
    <location>
        <begin position="262"/>
        <end position="287"/>
    </location>
</feature>
<sequence>MWHIPNFFKTIPLEQVHLPYEMRTNAELLAFANAYFRPRPSRPLEIYMICDIAQSIITFCCCSYVMLRKGRMKDARLVTLCQSPYGRFLVPNVIFVLAGMFSIYLISFGGFCAFILLNQFTHRPLAEWLFYIPLPWLPLALGAFYTTYGFVITCSPRSPISNLAGKRRNGLLTTRLSFMHLPLPHSAWVMNTFMLGVGIIMVVYNVVITSFSGRARNLTHQAQYDVYTQLLIKDHPQEWLDAAPSEETLLLVRMGAYGLMNVYRWCCAALASYVVLIVITVAMLVLYSIPNHIFLLDHLCRIFPDKDLEQPQNRTLLSNIKTLWKIGSPRHLQGPSYSAFKKTWMMTMVGHSCTLAILAGVLLFAVAPVYLIFVPWDNILHGRSTDHQVTFIIAYVIIIAFITAALAMAISATLTFDDIFNTVSGLGNSKSTTSFDRNNNGLSVYAEPWSTASTGIPSPQSSTFAFSPRSPTLLASPNHLRPMRSFTPSSIGSHGEKTFTSDEMGGGHINQVLVVTETTVHVDQQDVEATAGAVRSSDDMHPGGLPVSPPAAKPYNFLRRNKSLQM</sequence>
<dbReference type="EMBL" id="LK056692">
    <property type="protein sequence ID" value="CDU25950.1"/>
    <property type="molecule type" value="Genomic_DNA"/>
</dbReference>
<feature type="transmembrane region" description="Helical" evidence="2">
    <location>
        <begin position="348"/>
        <end position="372"/>
    </location>
</feature>
<feature type="transmembrane region" description="Helical" evidence="2">
    <location>
        <begin position="46"/>
        <end position="67"/>
    </location>
</feature>
<feature type="transmembrane region" description="Helical" evidence="2">
    <location>
        <begin position="188"/>
        <end position="208"/>
    </location>
</feature>
<evidence type="ECO:0000313" key="3">
    <source>
        <dbReference type="EMBL" id="CDU25950.1"/>
    </source>
</evidence>
<accession>A0A127ZIK7</accession>